<gene>
    <name evidence="2" type="ORF">FGO68_gene16223</name>
</gene>
<evidence type="ECO:0000313" key="3">
    <source>
        <dbReference type="Proteomes" id="UP000785679"/>
    </source>
</evidence>
<dbReference type="AlphaFoldDB" id="A0A8J8T3L5"/>
<evidence type="ECO:0000256" key="1">
    <source>
        <dbReference type="SAM" id="MobiDB-lite"/>
    </source>
</evidence>
<sequence>MQNNYQRTTMKEELNKLMFGSMNSSIMVESKTPERPIYQLAATIKYPPNTDYQQRHPTFEAIQESAQKALPSSSSRSGKETFQLE</sequence>
<name>A0A8J8T3L5_HALGN</name>
<dbReference type="Proteomes" id="UP000785679">
    <property type="component" value="Unassembled WGS sequence"/>
</dbReference>
<comment type="caution">
    <text evidence="2">The sequence shown here is derived from an EMBL/GenBank/DDBJ whole genome shotgun (WGS) entry which is preliminary data.</text>
</comment>
<keyword evidence="3" id="KW-1185">Reference proteome</keyword>
<feature type="region of interest" description="Disordered" evidence="1">
    <location>
        <begin position="48"/>
        <end position="85"/>
    </location>
</feature>
<feature type="compositionally biased region" description="Polar residues" evidence="1">
    <location>
        <begin position="64"/>
        <end position="76"/>
    </location>
</feature>
<evidence type="ECO:0000313" key="2">
    <source>
        <dbReference type="EMBL" id="TNV80223.1"/>
    </source>
</evidence>
<proteinExistence type="predicted"/>
<reference evidence="2" key="1">
    <citation type="submission" date="2019-06" db="EMBL/GenBank/DDBJ databases">
        <authorList>
            <person name="Zheng W."/>
        </authorList>
    </citation>
    <scope>NUCLEOTIDE SEQUENCE</scope>
    <source>
        <strain evidence="2">QDHG01</strain>
    </source>
</reference>
<dbReference type="EMBL" id="RRYP01007803">
    <property type="protein sequence ID" value="TNV80223.1"/>
    <property type="molecule type" value="Genomic_DNA"/>
</dbReference>
<protein>
    <submittedName>
        <fullName evidence="2">Uncharacterized protein</fullName>
    </submittedName>
</protein>
<organism evidence="2 3">
    <name type="scientific">Halteria grandinella</name>
    <dbReference type="NCBI Taxonomy" id="5974"/>
    <lineage>
        <taxon>Eukaryota</taxon>
        <taxon>Sar</taxon>
        <taxon>Alveolata</taxon>
        <taxon>Ciliophora</taxon>
        <taxon>Intramacronucleata</taxon>
        <taxon>Spirotrichea</taxon>
        <taxon>Stichotrichia</taxon>
        <taxon>Sporadotrichida</taxon>
        <taxon>Halteriidae</taxon>
        <taxon>Halteria</taxon>
    </lineage>
</organism>
<accession>A0A8J8T3L5</accession>